<dbReference type="PANTHER" id="PTHR35394">
    <property type="entry name" value="DUF3176 DOMAIN-CONTAINING PROTEIN"/>
    <property type="match status" value="1"/>
</dbReference>
<comment type="caution">
    <text evidence="1">The sequence shown here is derived from an EMBL/GenBank/DDBJ whole genome shotgun (WGS) entry which is preliminary data.</text>
</comment>
<evidence type="ECO:0000313" key="1">
    <source>
        <dbReference type="EMBL" id="KAF2430013.1"/>
    </source>
</evidence>
<dbReference type="Pfam" id="PF11374">
    <property type="entry name" value="DUF3176"/>
    <property type="match status" value="1"/>
</dbReference>
<evidence type="ECO:0000313" key="2">
    <source>
        <dbReference type="Proteomes" id="UP000800235"/>
    </source>
</evidence>
<gene>
    <name evidence="1" type="ORF">EJ08DRAFT_716244</name>
</gene>
<organism evidence="1 2">
    <name type="scientific">Tothia fuscella</name>
    <dbReference type="NCBI Taxonomy" id="1048955"/>
    <lineage>
        <taxon>Eukaryota</taxon>
        <taxon>Fungi</taxon>
        <taxon>Dikarya</taxon>
        <taxon>Ascomycota</taxon>
        <taxon>Pezizomycotina</taxon>
        <taxon>Dothideomycetes</taxon>
        <taxon>Pleosporomycetidae</taxon>
        <taxon>Venturiales</taxon>
        <taxon>Cylindrosympodiaceae</taxon>
        <taxon>Tothia</taxon>
    </lineage>
</organism>
<protein>
    <submittedName>
        <fullName evidence="1">Uncharacterized protein</fullName>
    </submittedName>
</protein>
<keyword evidence="2" id="KW-1185">Reference proteome</keyword>
<dbReference type="Proteomes" id="UP000800235">
    <property type="component" value="Unassembled WGS sequence"/>
</dbReference>
<proteinExistence type="predicted"/>
<sequence length="227" mass="25514">MAERQDPVNVEAREVDYTRAGTPNGEAPPAEKGIISTLREEEWWKWELTGIFDSALCLKGIVIILSRLDDRPQLARARPKDYCVKVLYINKTKCQCGSISVNSLISWLSTVSKIWVFIPVTKGLGQLKWVWFAEKERKLTDLETFDSATRGLTGSALLVWKLRGWHVGYLQLLAVILGLGFKPFIQNLIRYYPKTVVDSLQPAYVANASQCNTVGHLLGASSKGYPR</sequence>
<name>A0A9P4TYL9_9PEZI</name>
<dbReference type="EMBL" id="MU007042">
    <property type="protein sequence ID" value="KAF2430013.1"/>
    <property type="molecule type" value="Genomic_DNA"/>
</dbReference>
<dbReference type="OrthoDB" id="5376804at2759"/>
<dbReference type="InterPro" id="IPR021514">
    <property type="entry name" value="DUF3176"/>
</dbReference>
<dbReference type="PANTHER" id="PTHR35394:SF5">
    <property type="entry name" value="DUF3176 DOMAIN-CONTAINING PROTEIN"/>
    <property type="match status" value="1"/>
</dbReference>
<accession>A0A9P4TYL9</accession>
<reference evidence="1" key="1">
    <citation type="journal article" date="2020" name="Stud. Mycol.">
        <title>101 Dothideomycetes genomes: a test case for predicting lifestyles and emergence of pathogens.</title>
        <authorList>
            <person name="Haridas S."/>
            <person name="Albert R."/>
            <person name="Binder M."/>
            <person name="Bloem J."/>
            <person name="Labutti K."/>
            <person name="Salamov A."/>
            <person name="Andreopoulos B."/>
            <person name="Baker S."/>
            <person name="Barry K."/>
            <person name="Bills G."/>
            <person name="Bluhm B."/>
            <person name="Cannon C."/>
            <person name="Castanera R."/>
            <person name="Culley D."/>
            <person name="Daum C."/>
            <person name="Ezra D."/>
            <person name="Gonzalez J."/>
            <person name="Henrissat B."/>
            <person name="Kuo A."/>
            <person name="Liang C."/>
            <person name="Lipzen A."/>
            <person name="Lutzoni F."/>
            <person name="Magnuson J."/>
            <person name="Mondo S."/>
            <person name="Nolan M."/>
            <person name="Ohm R."/>
            <person name="Pangilinan J."/>
            <person name="Park H.-J."/>
            <person name="Ramirez L."/>
            <person name="Alfaro M."/>
            <person name="Sun H."/>
            <person name="Tritt A."/>
            <person name="Yoshinaga Y."/>
            <person name="Zwiers L.-H."/>
            <person name="Turgeon B."/>
            <person name="Goodwin S."/>
            <person name="Spatafora J."/>
            <person name="Crous P."/>
            <person name="Grigoriev I."/>
        </authorList>
    </citation>
    <scope>NUCLEOTIDE SEQUENCE</scope>
    <source>
        <strain evidence="1">CBS 130266</strain>
    </source>
</reference>
<dbReference type="AlphaFoldDB" id="A0A9P4TYL9"/>